<keyword evidence="2" id="KW-0732">Signal</keyword>
<evidence type="ECO:0000256" key="2">
    <source>
        <dbReference type="SAM" id="SignalP"/>
    </source>
</evidence>
<dbReference type="EnsemblMetazoa" id="PHUM350070-RA">
    <property type="protein sequence ID" value="PHUM350070-PA"/>
    <property type="gene ID" value="PHUM350070"/>
</dbReference>
<dbReference type="EMBL" id="AAZO01004071">
    <property type="status" value="NOT_ANNOTATED_CDS"/>
    <property type="molecule type" value="Genomic_DNA"/>
</dbReference>
<reference evidence="3" key="1">
    <citation type="submission" date="2007-04" db="EMBL/GenBank/DDBJ databases">
        <title>Annotation of Pediculus humanus corporis strain USDA.</title>
        <authorList>
            <person name="Kirkness E."/>
            <person name="Hannick L."/>
            <person name="Hass B."/>
            <person name="Bruggner R."/>
            <person name="Lawson D."/>
            <person name="Bidwell S."/>
            <person name="Joardar V."/>
            <person name="Caler E."/>
            <person name="Walenz B."/>
            <person name="Inman J."/>
            <person name="Schobel S."/>
            <person name="Galinsky K."/>
            <person name="Amedeo P."/>
            <person name="Strausberg R."/>
        </authorList>
    </citation>
    <scope>NUCLEOTIDE SEQUENCE</scope>
    <source>
        <strain evidence="3">USDA</strain>
    </source>
</reference>
<dbReference type="EMBL" id="DS235354">
    <property type="protein sequence ID" value="EEB15126.1"/>
    <property type="molecule type" value="Genomic_DNA"/>
</dbReference>
<keyword evidence="5" id="KW-1185">Reference proteome</keyword>
<sequence>MANINFLSVLLLLLILCNRISSAKSFRDDNEKTKNIYSNSSVQENFNSFVPKIDYDEWTPLGRGDPLKNDPTYDYVPPVLDRVYYWMDPKKRTPDPILPYSEIATTTGPQTESAILLPSSSPRYQPTQQSKEAESRLDTSSILEPFLKLIDMSQMGINFDLNNFYKPMNNKVHRPPNRQNYKQVPHLPQALQRPPHTVLMPPPLPLNKQNIMNSYTQKTAVQNKNKDRLPITSHVSSVPPLTTPPFTLRTTTPTPIITTSHLNTLTTDPLFKHYKQPLRPGIQK</sequence>
<feature type="region of interest" description="Disordered" evidence="1">
    <location>
        <begin position="231"/>
        <end position="253"/>
    </location>
</feature>
<gene>
    <name evidence="4" type="primary">8231951</name>
    <name evidence="3" type="ORF">Phum_PHUM350070</name>
</gene>
<evidence type="ECO:0000256" key="1">
    <source>
        <dbReference type="SAM" id="MobiDB-lite"/>
    </source>
</evidence>
<feature type="compositionally biased region" description="Low complexity" evidence="1">
    <location>
        <begin position="244"/>
        <end position="253"/>
    </location>
</feature>
<feature type="compositionally biased region" description="Polar residues" evidence="1">
    <location>
        <begin position="116"/>
        <end position="130"/>
    </location>
</feature>
<name>E0VP20_PEDHC</name>
<protein>
    <submittedName>
        <fullName evidence="3 4">Uncharacterized protein</fullName>
    </submittedName>
</protein>
<dbReference type="GeneID" id="8231951"/>
<reference evidence="4" key="3">
    <citation type="submission" date="2020-05" db="UniProtKB">
        <authorList>
            <consortium name="EnsemblMetazoa"/>
        </authorList>
    </citation>
    <scope>IDENTIFICATION</scope>
    <source>
        <strain evidence="4">USDA</strain>
    </source>
</reference>
<feature type="signal peptide" evidence="2">
    <location>
        <begin position="1"/>
        <end position="22"/>
    </location>
</feature>
<evidence type="ECO:0000313" key="3">
    <source>
        <dbReference type="EMBL" id="EEB15126.1"/>
    </source>
</evidence>
<feature type="region of interest" description="Disordered" evidence="1">
    <location>
        <begin position="116"/>
        <end position="137"/>
    </location>
</feature>
<dbReference type="CTD" id="8231951"/>
<dbReference type="eggNOG" id="ENOG502S8W4">
    <property type="taxonomic scope" value="Eukaryota"/>
</dbReference>
<dbReference type="InParanoid" id="E0VP20"/>
<dbReference type="EMBL" id="AAZO01004070">
    <property type="status" value="NOT_ANNOTATED_CDS"/>
    <property type="molecule type" value="Genomic_DNA"/>
</dbReference>
<evidence type="ECO:0000313" key="4">
    <source>
        <dbReference type="EnsemblMetazoa" id="PHUM350070-PA"/>
    </source>
</evidence>
<dbReference type="VEuPathDB" id="VectorBase:PHUM350070"/>
<proteinExistence type="predicted"/>
<dbReference type="RefSeq" id="XP_002427864.1">
    <property type="nucleotide sequence ID" value="XM_002427819.1"/>
</dbReference>
<dbReference type="Proteomes" id="UP000009046">
    <property type="component" value="Unassembled WGS sequence"/>
</dbReference>
<reference evidence="3" key="2">
    <citation type="submission" date="2007-04" db="EMBL/GenBank/DDBJ databases">
        <title>The genome of the human body louse.</title>
        <authorList>
            <consortium name="The Human Body Louse Genome Consortium"/>
            <person name="Kirkness E."/>
            <person name="Walenz B."/>
            <person name="Hass B."/>
            <person name="Bruggner R."/>
            <person name="Strausberg R."/>
        </authorList>
    </citation>
    <scope>NUCLEOTIDE SEQUENCE</scope>
    <source>
        <strain evidence="3">USDA</strain>
    </source>
</reference>
<evidence type="ECO:0000313" key="5">
    <source>
        <dbReference type="Proteomes" id="UP000009046"/>
    </source>
</evidence>
<organism>
    <name type="scientific">Pediculus humanus subsp. corporis</name>
    <name type="common">Body louse</name>
    <dbReference type="NCBI Taxonomy" id="121224"/>
    <lineage>
        <taxon>Eukaryota</taxon>
        <taxon>Metazoa</taxon>
        <taxon>Ecdysozoa</taxon>
        <taxon>Arthropoda</taxon>
        <taxon>Hexapoda</taxon>
        <taxon>Insecta</taxon>
        <taxon>Pterygota</taxon>
        <taxon>Neoptera</taxon>
        <taxon>Paraneoptera</taxon>
        <taxon>Psocodea</taxon>
        <taxon>Troctomorpha</taxon>
        <taxon>Phthiraptera</taxon>
        <taxon>Anoplura</taxon>
        <taxon>Pediculidae</taxon>
        <taxon>Pediculus</taxon>
    </lineage>
</organism>
<dbReference type="OrthoDB" id="8062658at2759"/>
<dbReference type="HOGENOM" id="CLU_981088_0_0_1"/>
<dbReference type="AlphaFoldDB" id="E0VP20"/>
<feature type="chain" id="PRO_5014570163" evidence="2">
    <location>
        <begin position="23"/>
        <end position="284"/>
    </location>
</feature>
<dbReference type="KEGG" id="phu:Phum_PHUM350070"/>
<accession>E0VP20</accession>